<accession>A0A1L9TMF4</accession>
<evidence type="ECO:0000313" key="2">
    <source>
        <dbReference type="EMBL" id="OJJ60595.1"/>
    </source>
</evidence>
<dbReference type="Proteomes" id="UP000184356">
    <property type="component" value="Unassembled WGS sequence"/>
</dbReference>
<organism evidence="2 3">
    <name type="scientific">Aspergillus sydowii CBS 593.65</name>
    <dbReference type="NCBI Taxonomy" id="1036612"/>
    <lineage>
        <taxon>Eukaryota</taxon>
        <taxon>Fungi</taxon>
        <taxon>Dikarya</taxon>
        <taxon>Ascomycota</taxon>
        <taxon>Pezizomycotina</taxon>
        <taxon>Eurotiomycetes</taxon>
        <taxon>Eurotiomycetidae</taxon>
        <taxon>Eurotiales</taxon>
        <taxon>Aspergillaceae</taxon>
        <taxon>Aspergillus</taxon>
        <taxon>Aspergillus subgen. Nidulantes</taxon>
    </lineage>
</organism>
<proteinExistence type="predicted"/>
<dbReference type="AlphaFoldDB" id="A0A1L9TMF4"/>
<keyword evidence="1" id="KW-0812">Transmembrane</keyword>
<dbReference type="GeneID" id="63766845"/>
<keyword evidence="1" id="KW-1133">Transmembrane helix</keyword>
<feature type="transmembrane region" description="Helical" evidence="1">
    <location>
        <begin position="55"/>
        <end position="81"/>
    </location>
</feature>
<keyword evidence="1" id="KW-0472">Membrane</keyword>
<dbReference type="EMBL" id="KV878584">
    <property type="protein sequence ID" value="OJJ60595.1"/>
    <property type="molecule type" value="Genomic_DNA"/>
</dbReference>
<dbReference type="VEuPathDB" id="FungiDB:ASPSYDRAFT_743436"/>
<protein>
    <submittedName>
        <fullName evidence="2">Uncharacterized protein</fullName>
    </submittedName>
</protein>
<evidence type="ECO:0000313" key="3">
    <source>
        <dbReference type="Proteomes" id="UP000184356"/>
    </source>
</evidence>
<name>A0A1L9TMF4_9EURO</name>
<sequence length="133" mass="14897">MDDGKRLISAFYGKAIVNCQLISIFPDWARMTSHLSSHFCQSQECNYRLISLPFIVFHLIVAANVSCPIMHALCCIVFLIYRASNGLHSFSTLGRAVATPRISLTFAHDHEIISILLGQSPSRSQNLTLHCNY</sequence>
<evidence type="ECO:0000256" key="1">
    <source>
        <dbReference type="SAM" id="Phobius"/>
    </source>
</evidence>
<reference evidence="3" key="1">
    <citation type="journal article" date="2017" name="Genome Biol.">
        <title>Comparative genomics reveals high biological diversity and specific adaptations in the industrially and medically important fungal genus Aspergillus.</title>
        <authorList>
            <person name="de Vries R.P."/>
            <person name="Riley R."/>
            <person name="Wiebenga A."/>
            <person name="Aguilar-Osorio G."/>
            <person name="Amillis S."/>
            <person name="Uchima C.A."/>
            <person name="Anderluh G."/>
            <person name="Asadollahi M."/>
            <person name="Askin M."/>
            <person name="Barry K."/>
            <person name="Battaglia E."/>
            <person name="Bayram O."/>
            <person name="Benocci T."/>
            <person name="Braus-Stromeyer S.A."/>
            <person name="Caldana C."/>
            <person name="Canovas D."/>
            <person name="Cerqueira G.C."/>
            <person name="Chen F."/>
            <person name="Chen W."/>
            <person name="Choi C."/>
            <person name="Clum A."/>
            <person name="Dos Santos R.A."/>
            <person name="Damasio A.R."/>
            <person name="Diallinas G."/>
            <person name="Emri T."/>
            <person name="Fekete E."/>
            <person name="Flipphi M."/>
            <person name="Freyberg S."/>
            <person name="Gallo A."/>
            <person name="Gournas C."/>
            <person name="Habgood R."/>
            <person name="Hainaut M."/>
            <person name="Harispe M.L."/>
            <person name="Henrissat B."/>
            <person name="Hilden K.S."/>
            <person name="Hope R."/>
            <person name="Hossain A."/>
            <person name="Karabika E."/>
            <person name="Karaffa L."/>
            <person name="Karanyi Z."/>
            <person name="Krasevec N."/>
            <person name="Kuo A."/>
            <person name="Kusch H."/>
            <person name="LaButti K."/>
            <person name="Lagendijk E.L."/>
            <person name="Lapidus A."/>
            <person name="Levasseur A."/>
            <person name="Lindquist E."/>
            <person name="Lipzen A."/>
            <person name="Logrieco A.F."/>
            <person name="MacCabe A."/>
            <person name="Maekelae M.R."/>
            <person name="Malavazi I."/>
            <person name="Melin P."/>
            <person name="Meyer V."/>
            <person name="Mielnichuk N."/>
            <person name="Miskei M."/>
            <person name="Molnar A.P."/>
            <person name="Mule G."/>
            <person name="Ngan C.Y."/>
            <person name="Orejas M."/>
            <person name="Orosz E."/>
            <person name="Ouedraogo J.P."/>
            <person name="Overkamp K.M."/>
            <person name="Park H.-S."/>
            <person name="Perrone G."/>
            <person name="Piumi F."/>
            <person name="Punt P.J."/>
            <person name="Ram A.F."/>
            <person name="Ramon A."/>
            <person name="Rauscher S."/>
            <person name="Record E."/>
            <person name="Riano-Pachon D.M."/>
            <person name="Robert V."/>
            <person name="Roehrig J."/>
            <person name="Ruller R."/>
            <person name="Salamov A."/>
            <person name="Salih N.S."/>
            <person name="Samson R.A."/>
            <person name="Sandor E."/>
            <person name="Sanguinetti M."/>
            <person name="Schuetze T."/>
            <person name="Sepcic K."/>
            <person name="Shelest E."/>
            <person name="Sherlock G."/>
            <person name="Sophianopoulou V."/>
            <person name="Squina F.M."/>
            <person name="Sun H."/>
            <person name="Susca A."/>
            <person name="Todd R.B."/>
            <person name="Tsang A."/>
            <person name="Unkles S.E."/>
            <person name="van de Wiele N."/>
            <person name="van Rossen-Uffink D."/>
            <person name="Oliveira J.V."/>
            <person name="Vesth T.C."/>
            <person name="Visser J."/>
            <person name="Yu J.-H."/>
            <person name="Zhou M."/>
            <person name="Andersen M.R."/>
            <person name="Archer D.B."/>
            <person name="Baker S.E."/>
            <person name="Benoit I."/>
            <person name="Brakhage A.A."/>
            <person name="Braus G.H."/>
            <person name="Fischer R."/>
            <person name="Frisvad J.C."/>
            <person name="Goldman G.H."/>
            <person name="Houbraken J."/>
            <person name="Oakley B."/>
            <person name="Pocsi I."/>
            <person name="Scazzocchio C."/>
            <person name="Seiboth B."/>
            <person name="vanKuyk P.A."/>
            <person name="Wortman J."/>
            <person name="Dyer P.S."/>
            <person name="Grigoriev I.V."/>
        </authorList>
    </citation>
    <scope>NUCLEOTIDE SEQUENCE [LARGE SCALE GENOMIC DNA]</scope>
    <source>
        <strain evidence="3">CBS 593.65</strain>
    </source>
</reference>
<dbReference type="RefSeq" id="XP_040704401.1">
    <property type="nucleotide sequence ID" value="XM_040850772.1"/>
</dbReference>
<gene>
    <name evidence="2" type="ORF">ASPSYDRAFT_743436</name>
</gene>
<keyword evidence="3" id="KW-1185">Reference proteome</keyword>